<evidence type="ECO:0000313" key="2">
    <source>
        <dbReference type="Proteomes" id="UP000800097"/>
    </source>
</evidence>
<gene>
    <name evidence="1" type="ORF">EI97DRAFT_466074</name>
</gene>
<dbReference type="EMBL" id="ML986489">
    <property type="protein sequence ID" value="KAF2277965.1"/>
    <property type="molecule type" value="Genomic_DNA"/>
</dbReference>
<organism evidence="1 2">
    <name type="scientific">Westerdykella ornata</name>
    <dbReference type="NCBI Taxonomy" id="318751"/>
    <lineage>
        <taxon>Eukaryota</taxon>
        <taxon>Fungi</taxon>
        <taxon>Dikarya</taxon>
        <taxon>Ascomycota</taxon>
        <taxon>Pezizomycotina</taxon>
        <taxon>Dothideomycetes</taxon>
        <taxon>Pleosporomycetidae</taxon>
        <taxon>Pleosporales</taxon>
        <taxon>Sporormiaceae</taxon>
        <taxon>Westerdykella</taxon>
    </lineage>
</organism>
<name>A0A6A6JNY9_WESOR</name>
<dbReference type="RefSeq" id="XP_033655504.1">
    <property type="nucleotide sequence ID" value="XM_033801516.1"/>
</dbReference>
<dbReference type="GeneID" id="54554691"/>
<dbReference type="OrthoDB" id="5314997at2759"/>
<keyword evidence="2" id="KW-1185">Reference proteome</keyword>
<proteinExistence type="predicted"/>
<evidence type="ECO:0000313" key="1">
    <source>
        <dbReference type="EMBL" id="KAF2277965.1"/>
    </source>
</evidence>
<dbReference type="AlphaFoldDB" id="A0A6A6JNY9"/>
<reference evidence="1" key="1">
    <citation type="journal article" date="2020" name="Stud. Mycol.">
        <title>101 Dothideomycetes genomes: a test case for predicting lifestyles and emergence of pathogens.</title>
        <authorList>
            <person name="Haridas S."/>
            <person name="Albert R."/>
            <person name="Binder M."/>
            <person name="Bloem J."/>
            <person name="Labutti K."/>
            <person name="Salamov A."/>
            <person name="Andreopoulos B."/>
            <person name="Baker S."/>
            <person name="Barry K."/>
            <person name="Bills G."/>
            <person name="Bluhm B."/>
            <person name="Cannon C."/>
            <person name="Castanera R."/>
            <person name="Culley D."/>
            <person name="Daum C."/>
            <person name="Ezra D."/>
            <person name="Gonzalez J."/>
            <person name="Henrissat B."/>
            <person name="Kuo A."/>
            <person name="Liang C."/>
            <person name="Lipzen A."/>
            <person name="Lutzoni F."/>
            <person name="Magnuson J."/>
            <person name="Mondo S."/>
            <person name="Nolan M."/>
            <person name="Ohm R."/>
            <person name="Pangilinan J."/>
            <person name="Park H.-J."/>
            <person name="Ramirez L."/>
            <person name="Alfaro M."/>
            <person name="Sun H."/>
            <person name="Tritt A."/>
            <person name="Yoshinaga Y."/>
            <person name="Zwiers L.-H."/>
            <person name="Turgeon B."/>
            <person name="Goodwin S."/>
            <person name="Spatafora J."/>
            <person name="Crous P."/>
            <person name="Grigoriev I."/>
        </authorList>
    </citation>
    <scope>NUCLEOTIDE SEQUENCE</scope>
    <source>
        <strain evidence="1">CBS 379.55</strain>
    </source>
</reference>
<dbReference type="Proteomes" id="UP000800097">
    <property type="component" value="Unassembled WGS sequence"/>
</dbReference>
<protein>
    <submittedName>
        <fullName evidence="1">Uncharacterized protein</fullName>
    </submittedName>
</protein>
<accession>A0A6A6JNY9</accession>
<sequence>MSSLSQQIQWWHSLGSTENGSDAGTPSTPSRRAAISSKPFRFMDLPKELRWMVYERLPITTWKFTTASQTFPSAPPTKSQIILIPHGIPIQILATSSTVKAEADVFVKRRALLLKDQIPRVIIQGRDMGLLAHPWKSGILVSVIKHLKHRRLQEARNQLNFDDFTSWYLSNGYPDLKGFPLRDEQDRLFDVAKFIFQSAVSLSCMYDNARVQHLRAHIPGQFFMALPFAFLRVPEDRSVDWMMKTPGNAMRREFRIDVADPFLHALGIDRARAGFPVYTHWCKEGYRFLLLVPVPFANFSGKAVLALGKNHTNESLWERGWLEGTRW</sequence>